<reference evidence="1" key="1">
    <citation type="journal article" date="2014" name="Genome Announc.">
        <title>Draft Genome Sequences of Marine Flavobacterium Nonlabens Strains NR17, NR24, NR27, NR32, NR33, and Ara13.</title>
        <authorList>
            <person name="Nakanishi M."/>
            <person name="Meirelles P."/>
            <person name="Suzuki R."/>
            <person name="Takatani N."/>
            <person name="Mino S."/>
            <person name="Suda W."/>
            <person name="Oshima K."/>
            <person name="Hattori M."/>
            <person name="Ohkuma M."/>
            <person name="Hosokawa M."/>
            <person name="Miyashita K."/>
            <person name="Thompson F.L."/>
            <person name="Niwa A."/>
            <person name="Sawabe T."/>
            <person name="Sawabe T."/>
        </authorList>
    </citation>
    <scope>NUCLEOTIDE SEQUENCE [LARGE SCALE GENOMIC DNA]</scope>
    <source>
        <strain evidence="1">JCM 19294</strain>
    </source>
</reference>
<dbReference type="SFLD" id="SFLDS00003">
    <property type="entry name" value="Haloacid_Dehalogenase"/>
    <property type="match status" value="1"/>
</dbReference>
<organism evidence="1 2">
    <name type="scientific">Nonlabens tegetincola</name>
    <dbReference type="NCBI Taxonomy" id="323273"/>
    <lineage>
        <taxon>Bacteria</taxon>
        <taxon>Pseudomonadati</taxon>
        <taxon>Bacteroidota</taxon>
        <taxon>Flavobacteriia</taxon>
        <taxon>Flavobacteriales</taxon>
        <taxon>Flavobacteriaceae</taxon>
        <taxon>Nonlabens</taxon>
    </lineage>
</organism>
<dbReference type="PANTHER" id="PTHR47478:SF1">
    <property type="entry name" value="PYRIMIDINE 5'-NUCLEOTIDASE YJJG"/>
    <property type="match status" value="1"/>
</dbReference>
<dbReference type="SUPFAM" id="SSF56784">
    <property type="entry name" value="HAD-like"/>
    <property type="match status" value="1"/>
</dbReference>
<dbReference type="InterPro" id="IPR052550">
    <property type="entry name" value="Pyrimidine_5'-ntase_YjjG"/>
</dbReference>
<dbReference type="InterPro" id="IPR041492">
    <property type="entry name" value="HAD_2"/>
</dbReference>
<dbReference type="STRING" id="319236.BST91_01730"/>
<evidence type="ECO:0000313" key="1">
    <source>
        <dbReference type="EMBL" id="GAK97295.1"/>
    </source>
</evidence>
<keyword evidence="1" id="KW-0378">Hydrolase</keyword>
<gene>
    <name evidence="1" type="ORF">JCM19294_1341</name>
</gene>
<dbReference type="eggNOG" id="COG1011">
    <property type="taxonomic scope" value="Bacteria"/>
</dbReference>
<dbReference type="PANTHER" id="PTHR47478">
    <property type="match status" value="1"/>
</dbReference>
<dbReference type="InterPro" id="IPR036412">
    <property type="entry name" value="HAD-like_sf"/>
</dbReference>
<evidence type="ECO:0000313" key="2">
    <source>
        <dbReference type="Proteomes" id="UP000029221"/>
    </source>
</evidence>
<dbReference type="InterPro" id="IPR011951">
    <property type="entry name" value="HAD-SF_hydro_IA_YjjG/PynA"/>
</dbReference>
<dbReference type="InterPro" id="IPR023198">
    <property type="entry name" value="PGP-like_dom2"/>
</dbReference>
<name>A0A090Q2P1_9FLAO</name>
<dbReference type="PRINTS" id="PR00413">
    <property type="entry name" value="HADHALOGNASE"/>
</dbReference>
<dbReference type="Proteomes" id="UP000029221">
    <property type="component" value="Unassembled WGS sequence"/>
</dbReference>
<dbReference type="EC" id="3.1.3.5" evidence="1"/>
<dbReference type="NCBIfam" id="TIGR02254">
    <property type="entry name" value="YjjG_YfnB"/>
    <property type="match status" value="1"/>
</dbReference>
<dbReference type="RefSeq" id="WP_042278872.1">
    <property type="nucleotide sequence ID" value="NZ_BBML01000005.1"/>
</dbReference>
<dbReference type="GO" id="GO:0008253">
    <property type="term" value="F:5'-nucleotidase activity"/>
    <property type="evidence" value="ECO:0007669"/>
    <property type="project" value="UniProtKB-EC"/>
</dbReference>
<dbReference type="Pfam" id="PF13419">
    <property type="entry name" value="HAD_2"/>
    <property type="match status" value="1"/>
</dbReference>
<dbReference type="EMBL" id="BBML01000005">
    <property type="protein sequence ID" value="GAK97295.1"/>
    <property type="molecule type" value="Genomic_DNA"/>
</dbReference>
<comment type="caution">
    <text evidence="1">The sequence shown here is derived from an EMBL/GenBank/DDBJ whole genome shotgun (WGS) entry which is preliminary data.</text>
</comment>
<sequence>MVFKGKKHIFFDLDHTLWDFDLNSKLAYQQIFQEEKISLDLDAFIKVYEPLNLEFWRKFRENLITKEELRFQRLKTAFDACNYPTTTEQINKFADMYIAYLPNNNHLFAGCIQLLDQLKPKFKLHLITNGFFDVQHNKIKKSGLSKYFDVILTADEAGVKKPDPKIFEIALQKSGARVEESVMIGDSLLADIEGAQNIGMDSIWFKTTNEQTVHDQPM</sequence>
<dbReference type="SFLD" id="SFLDG01135">
    <property type="entry name" value="C1.5.6:_HAD__Beta-PGM__Phospha"/>
    <property type="match status" value="1"/>
</dbReference>
<dbReference type="Gene3D" id="3.40.50.1000">
    <property type="entry name" value="HAD superfamily/HAD-like"/>
    <property type="match status" value="1"/>
</dbReference>
<dbReference type="SFLD" id="SFLDG01129">
    <property type="entry name" value="C1.5:_HAD__Beta-PGM__Phosphata"/>
    <property type="match status" value="1"/>
</dbReference>
<dbReference type="NCBIfam" id="TIGR01509">
    <property type="entry name" value="HAD-SF-IA-v3"/>
    <property type="match status" value="1"/>
</dbReference>
<accession>A0A090Q2P1</accession>
<dbReference type="InterPro" id="IPR023214">
    <property type="entry name" value="HAD_sf"/>
</dbReference>
<dbReference type="AlphaFoldDB" id="A0A090Q2P1"/>
<protein>
    <submittedName>
        <fullName evidence="1">5'-nucleotidase YjjG</fullName>
        <ecNumber evidence="1">3.1.3.5</ecNumber>
    </submittedName>
</protein>
<dbReference type="NCBIfam" id="TIGR01549">
    <property type="entry name" value="HAD-SF-IA-v1"/>
    <property type="match status" value="1"/>
</dbReference>
<keyword evidence="2" id="KW-1185">Reference proteome</keyword>
<dbReference type="Gene3D" id="1.10.150.240">
    <property type="entry name" value="Putative phosphatase, domain 2"/>
    <property type="match status" value="1"/>
</dbReference>
<dbReference type="InterPro" id="IPR006439">
    <property type="entry name" value="HAD-SF_hydro_IA"/>
</dbReference>
<proteinExistence type="predicted"/>